<reference evidence="16" key="1">
    <citation type="submission" date="2006-03" db="EMBL/GenBank/DDBJ databases">
        <title>Complete sequence of Rhodopseudomonas palustris BisB18.</title>
        <authorList>
            <consortium name="US DOE Joint Genome Institute"/>
            <person name="Copeland A."/>
            <person name="Lucas S."/>
            <person name="Lapidus A."/>
            <person name="Barry K."/>
            <person name="Detter J.C."/>
            <person name="Glavina del Rio T."/>
            <person name="Hammon N."/>
            <person name="Israni S."/>
            <person name="Dalin E."/>
            <person name="Tice H."/>
            <person name="Pitluck S."/>
            <person name="Chain P."/>
            <person name="Malfatti S."/>
            <person name="Shin M."/>
            <person name="Vergez L."/>
            <person name="Schmutz J."/>
            <person name="Larimer F."/>
            <person name="Land M."/>
            <person name="Hauser L."/>
            <person name="Pelletier D.A."/>
            <person name="Kyrpides N."/>
            <person name="Anderson I."/>
            <person name="Oda Y."/>
            <person name="Harwood C.S."/>
            <person name="Richardson P."/>
        </authorList>
    </citation>
    <scope>NUCLEOTIDE SEQUENCE [LARGE SCALE GENOMIC DNA]</scope>
    <source>
        <strain evidence="16">BisB18</strain>
    </source>
</reference>
<dbReference type="CDD" id="cd16916">
    <property type="entry name" value="HATPase_CheA-like"/>
    <property type="match status" value="1"/>
</dbReference>
<gene>
    <name evidence="16" type="ordered locus">RPC_4247</name>
</gene>
<dbReference type="Pfam" id="PF02518">
    <property type="entry name" value="HATPase_c"/>
    <property type="match status" value="1"/>
</dbReference>
<accession>Q20YL5</accession>
<dbReference type="PROSITE" id="PS50894">
    <property type="entry name" value="HPT"/>
    <property type="match status" value="1"/>
</dbReference>
<evidence type="ECO:0000256" key="1">
    <source>
        <dbReference type="ARBA" id="ARBA00000085"/>
    </source>
</evidence>
<dbReference type="InterPro" id="IPR003594">
    <property type="entry name" value="HATPase_dom"/>
</dbReference>
<feature type="modified residue" description="4-aspartylphosphate" evidence="10">
    <location>
        <position position="849"/>
    </location>
</feature>
<evidence type="ECO:0000256" key="9">
    <source>
        <dbReference type="PROSITE-ProRule" id="PRU00110"/>
    </source>
</evidence>
<dbReference type="GO" id="GO:0000155">
    <property type="term" value="F:phosphorelay sensor kinase activity"/>
    <property type="evidence" value="ECO:0007669"/>
    <property type="project" value="InterPro"/>
</dbReference>
<dbReference type="PROSITE" id="PS50851">
    <property type="entry name" value="CHEW"/>
    <property type="match status" value="1"/>
</dbReference>
<dbReference type="SUPFAM" id="SSF47384">
    <property type="entry name" value="Homodimeric domain of signal transducing histidine kinase"/>
    <property type="match status" value="1"/>
</dbReference>
<dbReference type="Gene3D" id="2.30.30.40">
    <property type="entry name" value="SH3 Domains"/>
    <property type="match status" value="1"/>
</dbReference>
<dbReference type="InterPro" id="IPR036641">
    <property type="entry name" value="HPT_dom_sf"/>
</dbReference>
<evidence type="ECO:0000256" key="10">
    <source>
        <dbReference type="PROSITE-ProRule" id="PRU00169"/>
    </source>
</evidence>
<evidence type="ECO:0000256" key="6">
    <source>
        <dbReference type="ARBA" id="ARBA00022777"/>
    </source>
</evidence>
<dbReference type="eggNOG" id="COG2198">
    <property type="taxonomic scope" value="Bacteria"/>
</dbReference>
<dbReference type="Gene3D" id="3.40.50.2300">
    <property type="match status" value="1"/>
</dbReference>
<feature type="compositionally biased region" description="Basic and acidic residues" evidence="11">
    <location>
        <begin position="210"/>
        <end position="220"/>
    </location>
</feature>
<dbReference type="PANTHER" id="PTHR43395:SF1">
    <property type="entry name" value="CHEMOTAXIS PROTEIN CHEA"/>
    <property type="match status" value="1"/>
</dbReference>
<dbReference type="InterPro" id="IPR037006">
    <property type="entry name" value="CheA-like_homodim_sf"/>
</dbReference>
<dbReference type="InterPro" id="IPR001789">
    <property type="entry name" value="Sig_transdc_resp-reg_receiver"/>
</dbReference>
<dbReference type="KEGG" id="rpc:RPC_4247"/>
<evidence type="ECO:0000256" key="7">
    <source>
        <dbReference type="ARBA" id="ARBA00023012"/>
    </source>
</evidence>
<feature type="compositionally biased region" description="Basic and acidic residues" evidence="11">
    <location>
        <begin position="191"/>
        <end position="201"/>
    </location>
</feature>
<dbReference type="AlphaFoldDB" id="Q20YL5"/>
<keyword evidence="6 16" id="KW-0418">Kinase</keyword>
<evidence type="ECO:0000259" key="15">
    <source>
        <dbReference type="PROSITE" id="PS50894"/>
    </source>
</evidence>
<dbReference type="InterPro" id="IPR004105">
    <property type="entry name" value="CheA-like_dim"/>
</dbReference>
<sequence length="922" mass="99655">MDDLLREFLTETNESLDTVDNQLVRFEQDPNNAKILDNIFRLVHTIKGTCGFLGLPRLEALAHAAETLMGKFRDGMPVTGEAVTLILLTIDRIKEILGGLEATEAEPEGVDQDLIGELEVLSQAPMAAPVVEVVPEVEAAPVAAVAEGTLVPQILERALRPGEVSLDELERAFRETEVAVEIAQPVEAKAAEADHAEHKPADAAPVAAEAKSDAKSDAKPGKPVTKKKTAVELDMPLHDSDKIANQSIRVNVDTLEHLMTMVSELVLTRNQLLEISRRHEDTEFKVPLQRLSTVTAELQDGVMKTRMQPIGNAWQKLPRIVRDLASELGKQIELEMHGADTELDRQVLDLIKDPLTHMVRNSADHGLETPADRAAAGKPEQGTIRLSAYHEGGHIVLSIADNGRGLDTARIKAKVIANGLASEADVEKMSESQIHKYIFAPGFSTAAAVTSVSGRGVGMDVVRTNIDQIGGTIDIKSVAGEGSSVTIKIPLTLAIVSALIVESAGNRFAIPQLAVVELVRAHANSEHKIERIKDTPVLRLRNKLLPLMHLRHLLRIDDGKVTEPENGFIVVTQVGNQTFGIVVDGVFHTEEIVVKPMSTKLRHIGMFSGNTILGDGAVIMIVDPNGIAQALGTSVAAQHDIAEDNAAIRASSADQLTSLLVFRAGSAQPKAVPLSLVTRLEEIAADKIEFSNGRHMVQYRDQLMPLVTMDGVSVKTSGAQPILVFADEDRAMGLVVDEIVDIVEEHLQIEVGSSHEGILGSAVIKGAATEVIDVGHFLPMAFADWFKRKEMRPSTTAQSILLVDDSAFFRNMLGPVLKAAGYKVRLATNAQEGLGVLRSGQEFDAILTDIEMPDMNGFEFAETIRADAKLAQTPIIALSSMISPAAIERGRQAGFHDYVAKFDRPGLIAALKEQTTHLNQAA</sequence>
<dbReference type="STRING" id="316056.RPC_4247"/>
<evidence type="ECO:0000259" key="12">
    <source>
        <dbReference type="PROSITE" id="PS50109"/>
    </source>
</evidence>
<organism evidence="16">
    <name type="scientific">Rhodopseudomonas palustris (strain BisB18)</name>
    <dbReference type="NCBI Taxonomy" id="316056"/>
    <lineage>
        <taxon>Bacteria</taxon>
        <taxon>Pseudomonadati</taxon>
        <taxon>Pseudomonadota</taxon>
        <taxon>Alphaproteobacteria</taxon>
        <taxon>Hyphomicrobiales</taxon>
        <taxon>Nitrobacteraceae</taxon>
        <taxon>Rhodopseudomonas</taxon>
    </lineage>
</organism>
<evidence type="ECO:0000256" key="3">
    <source>
        <dbReference type="ARBA" id="ARBA00021495"/>
    </source>
</evidence>
<dbReference type="EC" id="2.7.13.3" evidence="2"/>
<evidence type="ECO:0000259" key="13">
    <source>
        <dbReference type="PROSITE" id="PS50110"/>
    </source>
</evidence>
<dbReference type="PROSITE" id="PS50110">
    <property type="entry name" value="RESPONSE_REGULATORY"/>
    <property type="match status" value="1"/>
</dbReference>
<dbReference type="SMART" id="SM00448">
    <property type="entry name" value="REC"/>
    <property type="match status" value="1"/>
</dbReference>
<dbReference type="FunFam" id="3.30.565.10:FF:000016">
    <property type="entry name" value="Chemotaxis protein CheA, putative"/>
    <property type="match status" value="1"/>
</dbReference>
<dbReference type="InterPro" id="IPR011006">
    <property type="entry name" value="CheY-like_superfamily"/>
</dbReference>
<dbReference type="OrthoDB" id="9803176at2"/>
<dbReference type="InterPro" id="IPR004358">
    <property type="entry name" value="Sig_transdc_His_kin-like_C"/>
</dbReference>
<dbReference type="InterPro" id="IPR036890">
    <property type="entry name" value="HATPase_C_sf"/>
</dbReference>
<dbReference type="InterPro" id="IPR005467">
    <property type="entry name" value="His_kinase_dom"/>
</dbReference>
<keyword evidence="5" id="KW-0808">Transferase</keyword>
<dbReference type="InterPro" id="IPR036061">
    <property type="entry name" value="CheW-like_dom_sf"/>
</dbReference>
<dbReference type="eggNOG" id="COG0643">
    <property type="taxonomic scope" value="Bacteria"/>
</dbReference>
<keyword evidence="7" id="KW-0902">Two-component regulatory system</keyword>
<feature type="domain" description="Response regulatory" evidence="13">
    <location>
        <begin position="799"/>
        <end position="916"/>
    </location>
</feature>
<feature type="domain" description="CheW-like" evidence="14">
    <location>
        <begin position="495"/>
        <end position="633"/>
    </location>
</feature>
<evidence type="ECO:0000256" key="4">
    <source>
        <dbReference type="ARBA" id="ARBA00022553"/>
    </source>
</evidence>
<dbReference type="GO" id="GO:0006935">
    <property type="term" value="P:chemotaxis"/>
    <property type="evidence" value="ECO:0007669"/>
    <property type="project" value="InterPro"/>
</dbReference>
<name>Q20YL5_RHOPB</name>
<dbReference type="InterPro" id="IPR051315">
    <property type="entry name" value="Bact_Chemotaxis_CheA"/>
</dbReference>
<dbReference type="SUPFAM" id="SSF50341">
    <property type="entry name" value="CheW-like"/>
    <property type="match status" value="2"/>
</dbReference>
<evidence type="ECO:0000259" key="14">
    <source>
        <dbReference type="PROSITE" id="PS50851"/>
    </source>
</evidence>
<dbReference type="CDD" id="cd00088">
    <property type="entry name" value="HPT"/>
    <property type="match status" value="1"/>
</dbReference>
<dbReference type="SUPFAM" id="SSF47226">
    <property type="entry name" value="Histidine-containing phosphotransfer domain, HPT domain"/>
    <property type="match status" value="1"/>
</dbReference>
<dbReference type="Pfam" id="PF02895">
    <property type="entry name" value="H-kinase_dim"/>
    <property type="match status" value="1"/>
</dbReference>
<dbReference type="Pfam" id="PF01584">
    <property type="entry name" value="CheW"/>
    <property type="match status" value="1"/>
</dbReference>
<feature type="domain" description="HPt" evidence="15">
    <location>
        <begin position="1"/>
        <end position="100"/>
    </location>
</feature>
<feature type="domain" description="Histidine kinase" evidence="12">
    <location>
        <begin position="254"/>
        <end position="493"/>
    </location>
</feature>
<dbReference type="Pfam" id="PF01627">
    <property type="entry name" value="Hpt"/>
    <property type="match status" value="1"/>
</dbReference>
<dbReference type="CDD" id="cd00731">
    <property type="entry name" value="CheA_reg"/>
    <property type="match status" value="1"/>
</dbReference>
<dbReference type="PRINTS" id="PR00344">
    <property type="entry name" value="BCTRLSENSOR"/>
</dbReference>
<dbReference type="InterPro" id="IPR008207">
    <property type="entry name" value="Sig_transdc_His_kin_Hpt_dom"/>
</dbReference>
<dbReference type="SMART" id="SM01231">
    <property type="entry name" value="H-kinase_dim"/>
    <property type="match status" value="1"/>
</dbReference>
<keyword evidence="4 10" id="KW-0597">Phosphoprotein</keyword>
<dbReference type="InterPro" id="IPR002545">
    <property type="entry name" value="CheW-lke_dom"/>
</dbReference>
<dbReference type="SMART" id="SM00260">
    <property type="entry name" value="CheW"/>
    <property type="match status" value="1"/>
</dbReference>
<dbReference type="SMART" id="SM00073">
    <property type="entry name" value="HPT"/>
    <property type="match status" value="1"/>
</dbReference>
<dbReference type="RefSeq" id="WP_011474652.1">
    <property type="nucleotide sequence ID" value="NC_007925.1"/>
</dbReference>
<dbReference type="InterPro" id="IPR036097">
    <property type="entry name" value="HisK_dim/P_sf"/>
</dbReference>
<dbReference type="GO" id="GO:0005737">
    <property type="term" value="C:cytoplasm"/>
    <property type="evidence" value="ECO:0007669"/>
    <property type="project" value="InterPro"/>
</dbReference>
<evidence type="ECO:0000256" key="5">
    <source>
        <dbReference type="ARBA" id="ARBA00022679"/>
    </source>
</evidence>
<dbReference type="EMBL" id="CP000301">
    <property type="protein sequence ID" value="ABD89771.1"/>
    <property type="molecule type" value="Genomic_DNA"/>
</dbReference>
<dbReference type="Gene3D" id="1.20.120.160">
    <property type="entry name" value="HPT domain"/>
    <property type="match status" value="1"/>
</dbReference>
<dbReference type="Gene3D" id="1.10.287.560">
    <property type="entry name" value="Histidine kinase CheA-like, homodimeric domain"/>
    <property type="match status" value="1"/>
</dbReference>
<feature type="region of interest" description="Disordered" evidence="11">
    <location>
        <begin position="191"/>
        <end position="227"/>
    </location>
</feature>
<dbReference type="PANTHER" id="PTHR43395">
    <property type="entry name" value="SENSOR HISTIDINE KINASE CHEA"/>
    <property type="match status" value="1"/>
</dbReference>
<evidence type="ECO:0000256" key="11">
    <source>
        <dbReference type="SAM" id="MobiDB-lite"/>
    </source>
</evidence>
<dbReference type="SUPFAM" id="SSF55874">
    <property type="entry name" value="ATPase domain of HSP90 chaperone/DNA topoisomerase II/histidine kinase"/>
    <property type="match status" value="1"/>
</dbReference>
<dbReference type="HOGENOM" id="CLU_000650_5_1_5"/>
<evidence type="ECO:0000256" key="2">
    <source>
        <dbReference type="ARBA" id="ARBA00012438"/>
    </source>
</evidence>
<evidence type="ECO:0000256" key="8">
    <source>
        <dbReference type="ARBA" id="ARBA00035100"/>
    </source>
</evidence>
<dbReference type="eggNOG" id="COG0745">
    <property type="taxonomic scope" value="Bacteria"/>
</dbReference>
<dbReference type="Pfam" id="PF00072">
    <property type="entry name" value="Response_reg"/>
    <property type="match status" value="1"/>
</dbReference>
<comment type="catalytic activity">
    <reaction evidence="1">
        <text>ATP + protein L-histidine = ADP + protein N-phospho-L-histidine.</text>
        <dbReference type="EC" id="2.7.13.3"/>
    </reaction>
</comment>
<dbReference type="Gene3D" id="3.30.565.10">
    <property type="entry name" value="Histidine kinase-like ATPase, C-terminal domain"/>
    <property type="match status" value="1"/>
</dbReference>
<feature type="modified residue" description="Phosphohistidine" evidence="9">
    <location>
        <position position="44"/>
    </location>
</feature>
<dbReference type="SMART" id="SM00387">
    <property type="entry name" value="HATPase_c"/>
    <property type="match status" value="1"/>
</dbReference>
<dbReference type="PROSITE" id="PS50109">
    <property type="entry name" value="HIS_KIN"/>
    <property type="match status" value="1"/>
</dbReference>
<dbReference type="SUPFAM" id="SSF52172">
    <property type="entry name" value="CheY-like"/>
    <property type="match status" value="1"/>
</dbReference>
<proteinExistence type="predicted"/>
<comment type="function">
    <text evidence="8">Involved in the transmission of sensory signals from the chemoreceptors to the flagellar motors. CheA is autophosphorylated; it can transfer its phosphate group to either CheB or CheY.</text>
</comment>
<evidence type="ECO:0000313" key="16">
    <source>
        <dbReference type="EMBL" id="ABD89771.1"/>
    </source>
</evidence>
<protein>
    <recommendedName>
        <fullName evidence="3">Chemotaxis protein CheA</fullName>
        <ecNumber evidence="2">2.7.13.3</ecNumber>
    </recommendedName>
</protein>